<dbReference type="InterPro" id="IPR032675">
    <property type="entry name" value="LRR_dom_sf"/>
</dbReference>
<dbReference type="SUPFAM" id="SSF52058">
    <property type="entry name" value="L domain-like"/>
    <property type="match status" value="1"/>
</dbReference>
<protein>
    <recommendedName>
        <fullName evidence="3">Leucine-rich melanocyte differentiation-associated protein</fullName>
    </recommendedName>
</protein>
<dbReference type="PANTHER" id="PTHR46282">
    <property type="entry name" value="LEUCINE-RICH MELANOCYTE DIFFERENTIATION-ASSOCIATED PROTEIN"/>
    <property type="match status" value="1"/>
</dbReference>
<dbReference type="Gene3D" id="3.80.10.10">
    <property type="entry name" value="Ribonuclease Inhibitor"/>
    <property type="match status" value="1"/>
</dbReference>
<dbReference type="OMA" id="RYTGKHS"/>
<comment type="caution">
    <text evidence="1">The sequence shown here is derived from an EMBL/GenBank/DDBJ whole genome shotgun (WGS) entry which is preliminary data.</text>
</comment>
<dbReference type="PANTHER" id="PTHR46282:SF2">
    <property type="entry name" value="LEUCINE-RICH MELANOCYTE DIFFERENTIATION-ASSOCIATED PROTEIN"/>
    <property type="match status" value="1"/>
</dbReference>
<evidence type="ECO:0008006" key="3">
    <source>
        <dbReference type="Google" id="ProtNLM"/>
    </source>
</evidence>
<dbReference type="AlphaFoldDB" id="A0A0L0BMV4"/>
<proteinExistence type="predicted"/>
<evidence type="ECO:0000313" key="2">
    <source>
        <dbReference type="Proteomes" id="UP000037069"/>
    </source>
</evidence>
<dbReference type="EMBL" id="JRES01001712">
    <property type="protein sequence ID" value="KNC20599.1"/>
    <property type="molecule type" value="Genomic_DNA"/>
</dbReference>
<dbReference type="InterPro" id="IPR043313">
    <property type="entry name" value="LRMDA"/>
</dbReference>
<accession>A0A0L0BMV4</accession>
<gene>
    <name evidence="1" type="ORF">FF38_00445</name>
</gene>
<organism evidence="1 2">
    <name type="scientific">Lucilia cuprina</name>
    <name type="common">Green bottle fly</name>
    <name type="synonym">Australian sheep blowfly</name>
    <dbReference type="NCBI Taxonomy" id="7375"/>
    <lineage>
        <taxon>Eukaryota</taxon>
        <taxon>Metazoa</taxon>
        <taxon>Ecdysozoa</taxon>
        <taxon>Arthropoda</taxon>
        <taxon>Hexapoda</taxon>
        <taxon>Insecta</taxon>
        <taxon>Pterygota</taxon>
        <taxon>Neoptera</taxon>
        <taxon>Endopterygota</taxon>
        <taxon>Diptera</taxon>
        <taxon>Brachycera</taxon>
        <taxon>Muscomorpha</taxon>
        <taxon>Oestroidea</taxon>
        <taxon>Calliphoridae</taxon>
        <taxon>Luciliinae</taxon>
        <taxon>Lucilia</taxon>
    </lineage>
</organism>
<sequence>MDNLYENCYDANKKQLNLSHRNLRCLDSATIASYAHCTEYLDLSHNRINNLLWLYEFPHLKCLIMDDNRLREAHFEKLQRPLTNLHTLMLNKNELSDLKSTACILQRIFPNVEYLSLHGNAMCPDNLLLQPFCEFVPYEYNHYRTVLLHSLPNLKFLDHFSLDTAVHLKTSTQINQLQEQHRHQSLQQQLLTSTPKDLWSKLKSFLTANSTRTTTESSTIRNNNCAAFCASSPSDSSYSGIHSEGNRYITNSDL</sequence>
<keyword evidence="2" id="KW-1185">Reference proteome</keyword>
<evidence type="ECO:0000313" key="1">
    <source>
        <dbReference type="EMBL" id="KNC20599.1"/>
    </source>
</evidence>
<reference evidence="1 2" key="1">
    <citation type="journal article" date="2015" name="Nat. Commun.">
        <title>Lucilia cuprina genome unlocks parasitic fly biology to underpin future interventions.</title>
        <authorList>
            <person name="Anstead C.A."/>
            <person name="Korhonen P.K."/>
            <person name="Young N.D."/>
            <person name="Hall R.S."/>
            <person name="Jex A.R."/>
            <person name="Murali S.C."/>
            <person name="Hughes D.S."/>
            <person name="Lee S.F."/>
            <person name="Perry T."/>
            <person name="Stroehlein A.J."/>
            <person name="Ansell B.R."/>
            <person name="Breugelmans B."/>
            <person name="Hofmann A."/>
            <person name="Qu J."/>
            <person name="Dugan S."/>
            <person name="Lee S.L."/>
            <person name="Chao H."/>
            <person name="Dinh H."/>
            <person name="Han Y."/>
            <person name="Doddapaneni H.V."/>
            <person name="Worley K.C."/>
            <person name="Muzny D.M."/>
            <person name="Ioannidis P."/>
            <person name="Waterhouse R.M."/>
            <person name="Zdobnov E.M."/>
            <person name="James P.J."/>
            <person name="Bagnall N.H."/>
            <person name="Kotze A.C."/>
            <person name="Gibbs R.A."/>
            <person name="Richards S."/>
            <person name="Batterham P."/>
            <person name="Gasser R.B."/>
        </authorList>
    </citation>
    <scope>NUCLEOTIDE SEQUENCE [LARGE SCALE GENOMIC DNA]</scope>
    <source>
        <strain evidence="1 2">LS</strain>
        <tissue evidence="1">Full body</tissue>
    </source>
</reference>
<dbReference type="Proteomes" id="UP000037069">
    <property type="component" value="Unassembled WGS sequence"/>
</dbReference>
<name>A0A0L0BMV4_LUCCU</name>
<dbReference type="OrthoDB" id="272149at2759"/>
<dbReference type="STRING" id="7375.A0A0L0BMV4"/>